<dbReference type="FunFam" id="3.40.190.10:FF:000004">
    <property type="entry name" value="Porphobilinogen deaminase"/>
    <property type="match status" value="1"/>
</dbReference>
<dbReference type="EMBL" id="SKFG01000001">
    <property type="protein sequence ID" value="TCZ81138.1"/>
    <property type="molecule type" value="Genomic_DNA"/>
</dbReference>
<evidence type="ECO:0000256" key="4">
    <source>
        <dbReference type="ARBA" id="ARBA00011245"/>
    </source>
</evidence>
<dbReference type="NCBIfam" id="TIGR00212">
    <property type="entry name" value="hemC"/>
    <property type="match status" value="1"/>
</dbReference>
<evidence type="ECO:0000313" key="11">
    <source>
        <dbReference type="EMBL" id="TCZ81138.1"/>
    </source>
</evidence>
<comment type="pathway">
    <text evidence="2">Porphyrin-containing compound metabolism; protoporphyrin-IX biosynthesis; coproporphyrinogen-III from 5-aminolevulinate: step 2/4.</text>
</comment>
<dbReference type="SUPFAM" id="SSF53850">
    <property type="entry name" value="Periplasmic binding protein-like II"/>
    <property type="match status" value="1"/>
</dbReference>
<dbReference type="Pfam" id="PF01379">
    <property type="entry name" value="Porphobil_deam"/>
    <property type="match status" value="1"/>
</dbReference>
<reference evidence="11 12" key="1">
    <citation type="submission" date="2019-03" db="EMBL/GenBank/DDBJ databases">
        <authorList>
            <person name="Kim M.K.M."/>
        </authorList>
    </citation>
    <scope>NUCLEOTIDE SEQUENCE [LARGE SCALE GENOMIC DNA]</scope>
    <source>
        <strain evidence="11 12">18JY21-1</strain>
    </source>
</reference>
<dbReference type="InterPro" id="IPR036803">
    <property type="entry name" value="Porphobilinogen_deaminase_C_sf"/>
</dbReference>
<dbReference type="InterPro" id="IPR022417">
    <property type="entry name" value="Porphobilin_deaminase_N"/>
</dbReference>
<keyword evidence="12" id="KW-1185">Reference proteome</keyword>
<dbReference type="Gene3D" id="3.40.190.10">
    <property type="entry name" value="Periplasmic binding protein-like II"/>
    <property type="match status" value="2"/>
</dbReference>
<dbReference type="Proteomes" id="UP000295418">
    <property type="component" value="Unassembled WGS sequence"/>
</dbReference>
<accession>A0A4R4ERR6</accession>
<dbReference type="Gene3D" id="3.30.160.40">
    <property type="entry name" value="Porphobilinogen deaminase, C-terminal domain"/>
    <property type="match status" value="1"/>
</dbReference>
<evidence type="ECO:0000259" key="9">
    <source>
        <dbReference type="Pfam" id="PF01379"/>
    </source>
</evidence>
<dbReference type="PANTHER" id="PTHR11557:SF0">
    <property type="entry name" value="PORPHOBILINOGEN DEAMINASE"/>
    <property type="match status" value="1"/>
</dbReference>
<dbReference type="OrthoDB" id="9810298at2"/>
<evidence type="ECO:0000256" key="8">
    <source>
        <dbReference type="HAMAP-Rule" id="MF_00260"/>
    </source>
</evidence>
<comment type="similarity">
    <text evidence="3 8">Belongs to the HMBS family.</text>
</comment>
<evidence type="ECO:0000256" key="7">
    <source>
        <dbReference type="ARBA" id="ARBA00048169"/>
    </source>
</evidence>
<comment type="function">
    <text evidence="1 8">Tetrapolymerization of the monopyrrole PBG into the hydroxymethylbilane pre-uroporphyrinogen in several discrete steps.</text>
</comment>
<evidence type="ECO:0000256" key="5">
    <source>
        <dbReference type="ARBA" id="ARBA00022679"/>
    </source>
</evidence>
<evidence type="ECO:0000256" key="2">
    <source>
        <dbReference type="ARBA" id="ARBA00004735"/>
    </source>
</evidence>
<comment type="caution">
    <text evidence="11">The sequence shown here is derived from an EMBL/GenBank/DDBJ whole genome shotgun (WGS) entry which is preliminary data.</text>
</comment>
<dbReference type="GO" id="GO:0006782">
    <property type="term" value="P:protoporphyrinogen IX biosynthetic process"/>
    <property type="evidence" value="ECO:0007669"/>
    <property type="project" value="UniProtKB-UniRule"/>
</dbReference>
<sequence length="314" mass="34033">MRTIKVGTRQSELALTQTGQVLERLRELSREHQIVCEFEIVKIVTKGDRILDTMLSKVGGKGLFVKEIEQALMDKEIDIAIHSMKDMPFALQDGLTIGAIPEREDARDVIVSKDNVSLEHLPIGALVGTSSLRRACQVMNLRPDLRIESIRGNIDSRLNKLHTCSFDAILLAAAGLKRMGWEDRISAHVAIEQFVPAVGQGALGIECRSDDTFMLELLALIQHEPTALAVRSERAFLGSLNGGCEVPIGAHATIDADATTLTVTAIVGTPDGRTLLRETLSGSSTDPEALGIAIATKLKEQGAEQILASVRERG</sequence>
<comment type="cofactor">
    <cofactor evidence="8">
        <name>dipyrromethane</name>
        <dbReference type="ChEBI" id="CHEBI:60342"/>
    </cofactor>
    <text evidence="8">Binds 1 dipyrromethane group covalently.</text>
</comment>
<dbReference type="Pfam" id="PF03900">
    <property type="entry name" value="Porphobil_deamC"/>
    <property type="match status" value="1"/>
</dbReference>
<dbReference type="InterPro" id="IPR022419">
    <property type="entry name" value="Porphobilin_deaminase_cofac_BS"/>
</dbReference>
<feature type="modified residue" description="S-(dipyrrolylmethanemethyl)cysteine" evidence="8">
    <location>
        <position position="244"/>
    </location>
</feature>
<organism evidence="11 12">
    <name type="scientific">Paenibacillus albiflavus</name>
    <dbReference type="NCBI Taxonomy" id="2545760"/>
    <lineage>
        <taxon>Bacteria</taxon>
        <taxon>Bacillati</taxon>
        <taxon>Bacillota</taxon>
        <taxon>Bacilli</taxon>
        <taxon>Bacillales</taxon>
        <taxon>Paenibacillaceae</taxon>
        <taxon>Paenibacillus</taxon>
    </lineage>
</organism>
<feature type="domain" description="Porphobilinogen deaminase N-terminal" evidence="9">
    <location>
        <begin position="4"/>
        <end position="214"/>
    </location>
</feature>
<dbReference type="PRINTS" id="PR00151">
    <property type="entry name" value="PORPHBDMNASE"/>
</dbReference>
<protein>
    <recommendedName>
        <fullName evidence="8">Porphobilinogen deaminase</fullName>
        <shortName evidence="8">PBG</shortName>
        <ecNumber evidence="8">2.5.1.61</ecNumber>
    </recommendedName>
    <alternativeName>
        <fullName evidence="8">Hydroxymethylbilane synthase</fullName>
        <shortName evidence="8">HMBS</shortName>
    </alternativeName>
    <alternativeName>
        <fullName evidence="8">Pre-uroporphyrinogen synthase</fullName>
    </alternativeName>
</protein>
<evidence type="ECO:0000256" key="1">
    <source>
        <dbReference type="ARBA" id="ARBA00002869"/>
    </source>
</evidence>
<dbReference type="SUPFAM" id="SSF54782">
    <property type="entry name" value="Porphobilinogen deaminase (hydroxymethylbilane synthase), C-terminal domain"/>
    <property type="match status" value="1"/>
</dbReference>
<dbReference type="RefSeq" id="WP_132416135.1">
    <property type="nucleotide sequence ID" value="NZ_SKFG01000001.1"/>
</dbReference>
<evidence type="ECO:0000313" key="12">
    <source>
        <dbReference type="Proteomes" id="UP000295418"/>
    </source>
</evidence>
<evidence type="ECO:0000259" key="10">
    <source>
        <dbReference type="Pfam" id="PF03900"/>
    </source>
</evidence>
<comment type="subunit">
    <text evidence="4 8">Monomer.</text>
</comment>
<proteinExistence type="inferred from homology"/>
<comment type="catalytic activity">
    <reaction evidence="7 8">
        <text>4 porphobilinogen + H2O = hydroxymethylbilane + 4 NH4(+)</text>
        <dbReference type="Rhea" id="RHEA:13185"/>
        <dbReference type="ChEBI" id="CHEBI:15377"/>
        <dbReference type="ChEBI" id="CHEBI:28938"/>
        <dbReference type="ChEBI" id="CHEBI:57845"/>
        <dbReference type="ChEBI" id="CHEBI:58126"/>
        <dbReference type="EC" id="2.5.1.61"/>
    </reaction>
</comment>
<dbReference type="EC" id="2.5.1.61" evidence="8"/>
<dbReference type="InterPro" id="IPR022418">
    <property type="entry name" value="Porphobilinogen_deaminase_C"/>
</dbReference>
<dbReference type="PANTHER" id="PTHR11557">
    <property type="entry name" value="PORPHOBILINOGEN DEAMINASE"/>
    <property type="match status" value="1"/>
</dbReference>
<keyword evidence="5 8" id="KW-0808">Transferase</keyword>
<gene>
    <name evidence="8 11" type="primary">hemC</name>
    <name evidence="11" type="ORF">E0485_02355</name>
</gene>
<dbReference type="GO" id="GO:0005737">
    <property type="term" value="C:cytoplasm"/>
    <property type="evidence" value="ECO:0007669"/>
    <property type="project" value="UniProtKB-UniRule"/>
</dbReference>
<dbReference type="PROSITE" id="PS00533">
    <property type="entry name" value="PORPHOBILINOGEN_DEAM"/>
    <property type="match status" value="1"/>
</dbReference>
<dbReference type="HAMAP" id="MF_00260">
    <property type="entry name" value="Porphobil_deam"/>
    <property type="match status" value="1"/>
</dbReference>
<dbReference type="GO" id="GO:0004418">
    <property type="term" value="F:hydroxymethylbilane synthase activity"/>
    <property type="evidence" value="ECO:0007669"/>
    <property type="project" value="UniProtKB-UniRule"/>
</dbReference>
<keyword evidence="6 8" id="KW-0627">Porphyrin biosynthesis</keyword>
<name>A0A4R4ERR6_9BACL</name>
<dbReference type="InterPro" id="IPR000860">
    <property type="entry name" value="HemC"/>
</dbReference>
<evidence type="ECO:0000256" key="6">
    <source>
        <dbReference type="ARBA" id="ARBA00023244"/>
    </source>
</evidence>
<dbReference type="FunFam" id="3.40.190.10:FF:000005">
    <property type="entry name" value="Porphobilinogen deaminase"/>
    <property type="match status" value="1"/>
</dbReference>
<dbReference type="AlphaFoldDB" id="A0A4R4ERR6"/>
<dbReference type="CDD" id="cd13646">
    <property type="entry name" value="PBP2_EcHMBS_like"/>
    <property type="match status" value="1"/>
</dbReference>
<feature type="domain" description="Porphobilinogen deaminase C-terminal" evidence="10">
    <location>
        <begin position="228"/>
        <end position="299"/>
    </location>
</feature>
<comment type="miscellaneous">
    <text evidence="8">The porphobilinogen subunits are added to the dipyrromethane group.</text>
</comment>
<dbReference type="PIRSF" id="PIRSF001438">
    <property type="entry name" value="4pyrrol_synth_OHMeBilane_synth"/>
    <property type="match status" value="1"/>
</dbReference>
<evidence type="ECO:0000256" key="3">
    <source>
        <dbReference type="ARBA" id="ARBA00005638"/>
    </source>
</evidence>